<evidence type="ECO:0000313" key="2">
    <source>
        <dbReference type="Proteomes" id="UP000184212"/>
    </source>
</evidence>
<reference evidence="1 2" key="1">
    <citation type="submission" date="2016-11" db="EMBL/GenBank/DDBJ databases">
        <authorList>
            <person name="Jaros S."/>
            <person name="Januszkiewicz K."/>
            <person name="Wedrychowicz H."/>
        </authorList>
    </citation>
    <scope>NUCLEOTIDE SEQUENCE [LARGE SCALE GENOMIC DNA]</scope>
    <source>
        <strain evidence="1 2">DSM 24574</strain>
    </source>
</reference>
<dbReference type="EMBL" id="FQWQ01000005">
    <property type="protein sequence ID" value="SHH92512.1"/>
    <property type="molecule type" value="Genomic_DNA"/>
</dbReference>
<evidence type="ECO:0000313" key="1">
    <source>
        <dbReference type="EMBL" id="SHH92512.1"/>
    </source>
</evidence>
<dbReference type="Proteomes" id="UP000184212">
    <property type="component" value="Unassembled WGS sequence"/>
</dbReference>
<accession>A0A1M5WYU1</accession>
<gene>
    <name evidence="1" type="ORF">SAMN04488109_6138</name>
</gene>
<sequence length="540" mass="60274">MKPFFRSRLTRWVLLPVLILSILLVVAGVVLSHVLKAKVIAALEEKNGSLEDLDLNLFQRAVTVQGATWTAADSIRIPNHIAVKRIRVSGIHVLAWLIHKNITVDRIELVDGEATYSVVKKVKKDSVNRSDSALAHSDTANAALPFKKIGVREVVLKNIKATIHIDSIQTLSGVVNVSIKEVQLDSTLAQKILSALKVKSFQAEFTSVQLSSKLYTTKISSIQINSAAGKLQLDSISLTPNYGRYAFARKVGKQTDRFTLRIPKIALEGLTFNPLNDSTVISSIHIASARLHVFRDKRFPFIKHQNVPLPVAMIRKFPFALQVDSVKITDAKIVYEEFPEKGFHTGQVEFDDLNATLTHLNNRDSSAKGQATLVASAKLMGKGLITSTFTLPYGKQQSYRAEGHIRNLPLPALNRAVENMAFVNIESGKLNDLSFNFHYDDVQSRGSILVDYENLKINGFTKEKHSHASEFKTWLINLFIKNDKDKTMSKAKRSGIIEFDRDRHKAIFNLWWKSLLSGLKSSVLDGSAKKEKKRTGKDKG</sequence>
<name>A0A1M5WYU1_9BACT</name>
<evidence type="ECO:0008006" key="3">
    <source>
        <dbReference type="Google" id="ProtNLM"/>
    </source>
</evidence>
<dbReference type="STRING" id="947013.SAMN04488109_6138"/>
<keyword evidence="2" id="KW-1185">Reference proteome</keyword>
<proteinExistence type="predicted"/>
<organism evidence="1 2">
    <name type="scientific">Chryseolinea serpens</name>
    <dbReference type="NCBI Taxonomy" id="947013"/>
    <lineage>
        <taxon>Bacteria</taxon>
        <taxon>Pseudomonadati</taxon>
        <taxon>Bacteroidota</taxon>
        <taxon>Cytophagia</taxon>
        <taxon>Cytophagales</taxon>
        <taxon>Fulvivirgaceae</taxon>
        <taxon>Chryseolinea</taxon>
    </lineage>
</organism>
<dbReference type="AlphaFoldDB" id="A0A1M5WYU1"/>
<protein>
    <recommendedName>
        <fullName evidence="3">DUF748 domain-containing protein</fullName>
    </recommendedName>
</protein>